<organism evidence="1 2">
    <name type="scientific">Caerostris extrusa</name>
    <name type="common">Bark spider</name>
    <name type="synonym">Caerostris bankana</name>
    <dbReference type="NCBI Taxonomy" id="172846"/>
    <lineage>
        <taxon>Eukaryota</taxon>
        <taxon>Metazoa</taxon>
        <taxon>Ecdysozoa</taxon>
        <taxon>Arthropoda</taxon>
        <taxon>Chelicerata</taxon>
        <taxon>Arachnida</taxon>
        <taxon>Araneae</taxon>
        <taxon>Araneomorphae</taxon>
        <taxon>Entelegynae</taxon>
        <taxon>Araneoidea</taxon>
        <taxon>Araneidae</taxon>
        <taxon>Caerostris</taxon>
    </lineage>
</organism>
<dbReference type="Proteomes" id="UP001054945">
    <property type="component" value="Unassembled WGS sequence"/>
</dbReference>
<gene>
    <name evidence="1" type="primary">VDDP4</name>
    <name evidence="1" type="ORF">CEXT_283071</name>
</gene>
<dbReference type="AlphaFoldDB" id="A0AAV4Y709"/>
<protein>
    <submittedName>
        <fullName evidence="1">Venom dipeptidyl peptidase 4</fullName>
    </submittedName>
</protein>
<sequence>MQQGFRRPEFRRQNEDVMQQGFRRPKFCRQNEDVMQQGFRRPEFRWQNMSVMIQGFLVLDTNSDLKQRVEQRTMPQIRTFHVPVRGGYKAQVRLLLPPDLASNDASLYPLVVYV</sequence>
<reference evidence="1 2" key="1">
    <citation type="submission" date="2021-06" db="EMBL/GenBank/DDBJ databases">
        <title>Caerostris extrusa draft genome.</title>
        <authorList>
            <person name="Kono N."/>
            <person name="Arakawa K."/>
        </authorList>
    </citation>
    <scope>NUCLEOTIDE SEQUENCE [LARGE SCALE GENOMIC DNA]</scope>
</reference>
<evidence type="ECO:0000313" key="1">
    <source>
        <dbReference type="EMBL" id="GIZ03226.1"/>
    </source>
</evidence>
<name>A0AAV4Y709_CAEEX</name>
<accession>A0AAV4Y709</accession>
<proteinExistence type="predicted"/>
<evidence type="ECO:0000313" key="2">
    <source>
        <dbReference type="Proteomes" id="UP001054945"/>
    </source>
</evidence>
<comment type="caution">
    <text evidence="1">The sequence shown here is derived from an EMBL/GenBank/DDBJ whole genome shotgun (WGS) entry which is preliminary data.</text>
</comment>
<keyword evidence="2" id="KW-1185">Reference proteome</keyword>
<dbReference type="EMBL" id="BPLR01018922">
    <property type="protein sequence ID" value="GIZ03226.1"/>
    <property type="molecule type" value="Genomic_DNA"/>
</dbReference>